<proteinExistence type="predicted"/>
<protein>
    <submittedName>
        <fullName evidence="1">Uncharacterized protein</fullName>
    </submittedName>
</protein>
<reference evidence="1 2" key="1">
    <citation type="submission" date="2017-06" db="EMBL/GenBank/DDBJ databases">
        <title>Draft Genome Sequence of Bacillus sp Strain 36R Isolated from saline sediment at Atanasia, Sonora, Mexico.</title>
        <authorList>
            <person name="Sanchez Diaz R."/>
            <person name="Quiroz Macias M.E."/>
            <person name="Ibarra Gamez J.C."/>
            <person name="Enciso Ibarra J."/>
            <person name="Gomez Gil B."/>
            <person name="Galaviz Silva L."/>
        </authorList>
    </citation>
    <scope>NUCLEOTIDE SEQUENCE [LARGE SCALE GENOMIC DNA]</scope>
    <source>
        <strain evidence="1 2">36R_ATNSAL</strain>
    </source>
</reference>
<dbReference type="EMBL" id="NKHG01000018">
    <property type="protein sequence ID" value="PCK22765.1"/>
    <property type="molecule type" value="Genomic_DNA"/>
</dbReference>
<name>A0A2A5IZK4_BACPU</name>
<organism evidence="1 2">
    <name type="scientific">Bacillus pumilus</name>
    <name type="common">Bacillus mesentericus</name>
    <dbReference type="NCBI Taxonomy" id="1408"/>
    <lineage>
        <taxon>Bacteria</taxon>
        <taxon>Bacillati</taxon>
        <taxon>Bacillota</taxon>
        <taxon>Bacilli</taxon>
        <taxon>Bacillales</taxon>
        <taxon>Bacillaceae</taxon>
        <taxon>Bacillus</taxon>
    </lineage>
</organism>
<dbReference type="Proteomes" id="UP000228754">
    <property type="component" value="Unassembled WGS sequence"/>
</dbReference>
<gene>
    <name evidence="1" type="ORF">CEY02_03350</name>
</gene>
<evidence type="ECO:0000313" key="1">
    <source>
        <dbReference type="EMBL" id="PCK22765.1"/>
    </source>
</evidence>
<accession>A0A2A5IZK4</accession>
<dbReference type="AlphaFoldDB" id="A0A2A5IZK4"/>
<dbReference type="OrthoDB" id="2942578at2"/>
<sequence>MNNPGIFSNPCAFCKQREAERLCDYITDYHRTPIFFRDYRMFKESNEKGNDSSCDLPLCKMCSNHINGADLCPYHYDLYKQAKDIPQHLRKYQHRERKRLIEGDKLNES</sequence>
<evidence type="ECO:0000313" key="2">
    <source>
        <dbReference type="Proteomes" id="UP000228754"/>
    </source>
</evidence>
<comment type="caution">
    <text evidence="1">The sequence shown here is derived from an EMBL/GenBank/DDBJ whole genome shotgun (WGS) entry which is preliminary data.</text>
</comment>